<comment type="caution">
    <text evidence="1">The sequence shown here is derived from an EMBL/GenBank/DDBJ whole genome shotgun (WGS) entry which is preliminary data.</text>
</comment>
<reference evidence="1 2" key="1">
    <citation type="submission" date="2020-10" db="EMBL/GenBank/DDBJ databases">
        <title>Phylogeny of dyella-like bacteria.</title>
        <authorList>
            <person name="Fu J."/>
        </authorList>
    </citation>
    <scope>NUCLEOTIDE SEQUENCE [LARGE SCALE GENOMIC DNA]</scope>
    <source>
        <strain evidence="1 2">JP1</strain>
    </source>
</reference>
<evidence type="ECO:0000313" key="2">
    <source>
        <dbReference type="Proteomes" id="UP001620461"/>
    </source>
</evidence>
<name>A0ABW8JJ06_9GAMM</name>
<proteinExistence type="predicted"/>
<organism evidence="1 2">
    <name type="scientific">Dyella jejuensis</name>
    <dbReference type="NCBI Taxonomy" id="1432009"/>
    <lineage>
        <taxon>Bacteria</taxon>
        <taxon>Pseudomonadati</taxon>
        <taxon>Pseudomonadota</taxon>
        <taxon>Gammaproteobacteria</taxon>
        <taxon>Lysobacterales</taxon>
        <taxon>Rhodanobacteraceae</taxon>
        <taxon>Dyella</taxon>
    </lineage>
</organism>
<protein>
    <submittedName>
        <fullName evidence="1">Uncharacterized protein</fullName>
    </submittedName>
</protein>
<dbReference type="RefSeq" id="WP_404545912.1">
    <property type="nucleotide sequence ID" value="NZ_JADIKJ010000004.1"/>
</dbReference>
<evidence type="ECO:0000313" key="1">
    <source>
        <dbReference type="EMBL" id="MFK2899780.1"/>
    </source>
</evidence>
<sequence>MTSRGRFERDPRCQVPAFSSGTIEQAKQAYVPVNELARAQGELAGRQGELAGQQSGLAARQSALASRQAELESRRASIEAQRIALQVSGSSQEGLAEQASLHGLNQENAEIARETRTLDQSAATLSRQQAQLSVRESELSKQEKLATQRANQQLDKLLDDAVTNGMAEPVNH</sequence>
<dbReference type="Proteomes" id="UP001620461">
    <property type="component" value="Unassembled WGS sequence"/>
</dbReference>
<keyword evidence="2" id="KW-1185">Reference proteome</keyword>
<dbReference type="EMBL" id="JADIKJ010000004">
    <property type="protein sequence ID" value="MFK2899780.1"/>
    <property type="molecule type" value="Genomic_DNA"/>
</dbReference>
<accession>A0ABW8JJ06</accession>
<gene>
    <name evidence="1" type="ORF">ISP15_05475</name>
</gene>